<dbReference type="Proteomes" id="UP000626109">
    <property type="component" value="Unassembled WGS sequence"/>
</dbReference>
<proteinExistence type="predicted"/>
<reference evidence="2" key="1">
    <citation type="submission" date="2021-02" db="EMBL/GenBank/DDBJ databases">
        <authorList>
            <person name="Dougan E. K."/>
            <person name="Rhodes N."/>
            <person name="Thang M."/>
            <person name="Chan C."/>
        </authorList>
    </citation>
    <scope>NUCLEOTIDE SEQUENCE</scope>
</reference>
<organism evidence="2 3">
    <name type="scientific">Polarella glacialis</name>
    <name type="common">Dinoflagellate</name>
    <dbReference type="NCBI Taxonomy" id="89957"/>
    <lineage>
        <taxon>Eukaryota</taxon>
        <taxon>Sar</taxon>
        <taxon>Alveolata</taxon>
        <taxon>Dinophyceae</taxon>
        <taxon>Suessiales</taxon>
        <taxon>Suessiaceae</taxon>
        <taxon>Polarella</taxon>
    </lineage>
</organism>
<name>A0A813ITB2_POLGL</name>
<evidence type="ECO:0000313" key="3">
    <source>
        <dbReference type="Proteomes" id="UP000626109"/>
    </source>
</evidence>
<feature type="compositionally biased region" description="Basic and acidic residues" evidence="1">
    <location>
        <begin position="12"/>
        <end position="44"/>
    </location>
</feature>
<accession>A0A813ITB2</accession>
<gene>
    <name evidence="2" type="ORF">PGLA2088_LOCUS11872</name>
</gene>
<feature type="region of interest" description="Disordered" evidence="1">
    <location>
        <begin position="1"/>
        <end position="114"/>
    </location>
</feature>
<evidence type="ECO:0000313" key="2">
    <source>
        <dbReference type="EMBL" id="CAE8655882.1"/>
    </source>
</evidence>
<feature type="compositionally biased region" description="Polar residues" evidence="1">
    <location>
        <begin position="66"/>
        <end position="86"/>
    </location>
</feature>
<dbReference type="EMBL" id="CAJNNW010013852">
    <property type="protein sequence ID" value="CAE8655882.1"/>
    <property type="molecule type" value="Genomic_DNA"/>
</dbReference>
<sequence>VGVPGSSQERVSPQRDEVGVPSWSHERVSSHRDEAPSRERRGADRAAGAYQLSGPQARQRQVCPLAQSTGYSSTQRGRASSRSGVQAETVREHPVSALPNSQAVGGDSANDKARRCFCSSTDTHQRQPSNCRGKEPL</sequence>
<feature type="non-terminal residue" evidence="2">
    <location>
        <position position="1"/>
    </location>
</feature>
<evidence type="ECO:0000256" key="1">
    <source>
        <dbReference type="SAM" id="MobiDB-lite"/>
    </source>
</evidence>
<comment type="caution">
    <text evidence="2">The sequence shown here is derived from an EMBL/GenBank/DDBJ whole genome shotgun (WGS) entry which is preliminary data.</text>
</comment>
<dbReference type="AlphaFoldDB" id="A0A813ITB2"/>
<feature type="non-terminal residue" evidence="2">
    <location>
        <position position="137"/>
    </location>
</feature>
<protein>
    <submittedName>
        <fullName evidence="2">Uncharacterized protein</fullName>
    </submittedName>
</protein>
<feature type="compositionally biased region" description="Polar residues" evidence="1">
    <location>
        <begin position="1"/>
        <end position="11"/>
    </location>
</feature>